<dbReference type="SUPFAM" id="SSF51735">
    <property type="entry name" value="NAD(P)-binding Rossmann-fold domains"/>
    <property type="match status" value="1"/>
</dbReference>
<proteinExistence type="predicted"/>
<dbReference type="STRING" id="1220188.A0A4S3JRN6"/>
<dbReference type="AlphaFoldDB" id="A0A4S3JRN6"/>
<dbReference type="InterPro" id="IPR051783">
    <property type="entry name" value="NAD(P)-dependent_oxidoreduct"/>
</dbReference>
<dbReference type="GO" id="GO:0004029">
    <property type="term" value="F:aldehyde dehydrogenase (NAD+) activity"/>
    <property type="evidence" value="ECO:0007669"/>
    <property type="project" value="TreeGrafter"/>
</dbReference>
<dbReference type="EMBL" id="QUQM01000005">
    <property type="protein sequence ID" value="KAA8642773.1"/>
    <property type="molecule type" value="Genomic_DNA"/>
</dbReference>
<dbReference type="RefSeq" id="XP_033422135.1">
    <property type="nucleotide sequence ID" value="XM_033574117.1"/>
</dbReference>
<feature type="domain" description="NAD-dependent epimerase/dehydratase" evidence="1">
    <location>
        <begin position="5"/>
        <end position="219"/>
    </location>
</feature>
<dbReference type="InterPro" id="IPR036291">
    <property type="entry name" value="NAD(P)-bd_dom_sf"/>
</dbReference>
<dbReference type="VEuPathDB" id="FungiDB:EYZ11_002953"/>
<dbReference type="PANTHER" id="PTHR48079">
    <property type="entry name" value="PROTEIN YEEZ"/>
    <property type="match status" value="1"/>
</dbReference>
<dbReference type="PANTHER" id="PTHR48079:SF5">
    <property type="entry name" value="DEPENDENT EPIMERASE_DEHYDRATASE, PUTATIVE (AFU_ORTHOLOGUE AFUA_7G00180)-RELATED"/>
    <property type="match status" value="1"/>
</dbReference>
<dbReference type="OrthoDB" id="10262413at2759"/>
<evidence type="ECO:0000313" key="3">
    <source>
        <dbReference type="EMBL" id="THC97598.1"/>
    </source>
</evidence>
<reference evidence="3 4" key="1">
    <citation type="submission" date="2019-03" db="EMBL/GenBank/DDBJ databases">
        <title>The genome sequence of a newly discovered highly antifungal drug resistant Aspergillus species, Aspergillus tanneri NIH 1004.</title>
        <authorList>
            <person name="Mounaud S."/>
            <person name="Singh I."/>
            <person name="Joardar V."/>
            <person name="Pakala S."/>
            <person name="Pakala S."/>
            <person name="Venepally P."/>
            <person name="Hoover J."/>
            <person name="Nierman W."/>
            <person name="Chung J."/>
            <person name="Losada L."/>
        </authorList>
    </citation>
    <scope>NUCLEOTIDE SEQUENCE [LARGE SCALE GENOMIC DNA]</scope>
    <source>
        <strain evidence="3 4">NIH1004</strain>
    </source>
</reference>
<sequence>MPKLFITGGSGYVGSVVIELALADGYTVHALSRSDASDETLRRLGAHPIRGDLTSLAVLQEQSAAADAVIHLATAFTIGAGPNETALPTDIAAIDAIADGLAGTHKPVVITSGTLAVAPDPTGAETNETSQIQASPLSERAQVETHALGLARRDIRVIGVRLPPYTYGRGGSGVRKFMEMATQTGSVLVIEGGKNRTTSVHVEDAGRLFLLALQKGRTGLYNASANTTVTVGEIFRAIGTVLDVPVREISRDDALGVLGSGLTFFLGAENRASGTKAENELDWHARGRGIVEEILHGSYR</sequence>
<accession>A0A4S3JRN6</accession>
<dbReference type="Proteomes" id="UP000324241">
    <property type="component" value="Unassembled WGS sequence"/>
</dbReference>
<reference evidence="2 5" key="2">
    <citation type="submission" date="2019-08" db="EMBL/GenBank/DDBJ databases">
        <title>The genome sequence of a newly discovered highly antifungal drug resistant Aspergillus species, Aspergillus tanneri NIH 1004.</title>
        <authorList>
            <person name="Mounaud S."/>
            <person name="Singh I."/>
            <person name="Joardar V."/>
            <person name="Pakala S."/>
            <person name="Pakala S."/>
            <person name="Venepally P."/>
            <person name="Chung J.K."/>
            <person name="Losada L."/>
            <person name="Nierman W.C."/>
        </authorList>
    </citation>
    <scope>NUCLEOTIDE SEQUENCE [LARGE SCALE GENOMIC DNA]</scope>
    <source>
        <strain evidence="2 5">NIH1004</strain>
    </source>
</reference>
<dbReference type="Pfam" id="PF01370">
    <property type="entry name" value="Epimerase"/>
    <property type="match status" value="1"/>
</dbReference>
<dbReference type="EMBL" id="SOSA01000070">
    <property type="protein sequence ID" value="THC97598.1"/>
    <property type="molecule type" value="Genomic_DNA"/>
</dbReference>
<dbReference type="Proteomes" id="UP000308092">
    <property type="component" value="Unassembled WGS sequence"/>
</dbReference>
<evidence type="ECO:0000259" key="1">
    <source>
        <dbReference type="Pfam" id="PF01370"/>
    </source>
</evidence>
<evidence type="ECO:0000313" key="5">
    <source>
        <dbReference type="Proteomes" id="UP000324241"/>
    </source>
</evidence>
<evidence type="ECO:0000313" key="2">
    <source>
        <dbReference type="EMBL" id="KAA8642773.1"/>
    </source>
</evidence>
<evidence type="ECO:0000313" key="4">
    <source>
        <dbReference type="Proteomes" id="UP000308092"/>
    </source>
</evidence>
<protein>
    <recommendedName>
        <fullName evidence="1">NAD-dependent epimerase/dehydratase domain-containing protein</fullName>
    </recommendedName>
</protein>
<dbReference type="InterPro" id="IPR001509">
    <property type="entry name" value="Epimerase_deHydtase"/>
</dbReference>
<comment type="caution">
    <text evidence="3">The sequence shown here is derived from an EMBL/GenBank/DDBJ whole genome shotgun (WGS) entry which is preliminary data.</text>
</comment>
<dbReference type="Gene3D" id="3.40.50.720">
    <property type="entry name" value="NAD(P)-binding Rossmann-like Domain"/>
    <property type="match status" value="1"/>
</dbReference>
<keyword evidence="4" id="KW-1185">Reference proteome</keyword>
<name>A0A4S3JRN6_9EURO</name>
<gene>
    <name evidence="2" type="ORF">ATNIH1004_009525</name>
    <name evidence="3" type="ORF">EYZ11_002953</name>
</gene>
<dbReference type="GeneID" id="54332227"/>
<organism evidence="3 4">
    <name type="scientific">Aspergillus tanneri</name>
    <dbReference type="NCBI Taxonomy" id="1220188"/>
    <lineage>
        <taxon>Eukaryota</taxon>
        <taxon>Fungi</taxon>
        <taxon>Dikarya</taxon>
        <taxon>Ascomycota</taxon>
        <taxon>Pezizomycotina</taxon>
        <taxon>Eurotiomycetes</taxon>
        <taxon>Eurotiomycetidae</taxon>
        <taxon>Eurotiales</taxon>
        <taxon>Aspergillaceae</taxon>
        <taxon>Aspergillus</taxon>
        <taxon>Aspergillus subgen. Circumdati</taxon>
    </lineage>
</organism>
<dbReference type="GO" id="GO:0005737">
    <property type="term" value="C:cytoplasm"/>
    <property type="evidence" value="ECO:0007669"/>
    <property type="project" value="TreeGrafter"/>
</dbReference>